<name>A0A1J1IM28_9DIPT</name>
<keyword evidence="2" id="KW-1185">Reference proteome</keyword>
<accession>A0A1J1IM28</accession>
<dbReference type="Proteomes" id="UP000183832">
    <property type="component" value="Unassembled WGS sequence"/>
</dbReference>
<gene>
    <name evidence="1" type="ORF">CLUMA_CG014640</name>
</gene>
<reference evidence="1 2" key="1">
    <citation type="submission" date="2015-04" db="EMBL/GenBank/DDBJ databases">
        <authorList>
            <person name="Syromyatnikov M.Y."/>
            <person name="Popov V.N."/>
        </authorList>
    </citation>
    <scope>NUCLEOTIDE SEQUENCE [LARGE SCALE GENOMIC DNA]</scope>
</reference>
<protein>
    <submittedName>
        <fullName evidence="1">CLUMA_CG014640, isoform A</fullName>
    </submittedName>
</protein>
<evidence type="ECO:0000313" key="1">
    <source>
        <dbReference type="EMBL" id="CRL01216.1"/>
    </source>
</evidence>
<sequence length="65" mass="7498">MSHKHFGEVSITSSVLNINCWVHDCENPFNFSSCGEVDGIVIIYHDYFREASRETLCCNLQRVFV</sequence>
<dbReference type="AlphaFoldDB" id="A0A1J1IM28"/>
<evidence type="ECO:0000313" key="2">
    <source>
        <dbReference type="Proteomes" id="UP000183832"/>
    </source>
</evidence>
<dbReference type="EMBL" id="CVRI01000055">
    <property type="protein sequence ID" value="CRL01216.1"/>
    <property type="molecule type" value="Genomic_DNA"/>
</dbReference>
<organism evidence="1 2">
    <name type="scientific">Clunio marinus</name>
    <dbReference type="NCBI Taxonomy" id="568069"/>
    <lineage>
        <taxon>Eukaryota</taxon>
        <taxon>Metazoa</taxon>
        <taxon>Ecdysozoa</taxon>
        <taxon>Arthropoda</taxon>
        <taxon>Hexapoda</taxon>
        <taxon>Insecta</taxon>
        <taxon>Pterygota</taxon>
        <taxon>Neoptera</taxon>
        <taxon>Endopterygota</taxon>
        <taxon>Diptera</taxon>
        <taxon>Nematocera</taxon>
        <taxon>Chironomoidea</taxon>
        <taxon>Chironomidae</taxon>
        <taxon>Clunio</taxon>
    </lineage>
</organism>
<proteinExistence type="predicted"/>